<reference evidence="1 2" key="1">
    <citation type="submission" date="2018-06" db="EMBL/GenBank/DDBJ databases">
        <title>Genomic Encyclopedia of Type Strains, Phase III (KMG-III): the genomes of soil and plant-associated and newly described type strains.</title>
        <authorList>
            <person name="Whitman W."/>
        </authorList>
    </citation>
    <scope>NUCLEOTIDE SEQUENCE [LARGE SCALE GENOMIC DNA]</scope>
    <source>
        <strain evidence="1 2">CECT 7022</strain>
    </source>
</reference>
<accession>A0A2V4VBM2</accession>
<protein>
    <submittedName>
        <fullName evidence="1">Uncharacterized protein</fullName>
    </submittedName>
</protein>
<gene>
    <name evidence="1" type="ORF">DFQ00_105291</name>
</gene>
<dbReference type="AlphaFoldDB" id="A0A2V4VBM2"/>
<comment type="caution">
    <text evidence="1">The sequence shown here is derived from an EMBL/GenBank/DDBJ whole genome shotgun (WGS) entry which is preliminary data.</text>
</comment>
<name>A0A2V4VBM2_PAEBA</name>
<dbReference type="Proteomes" id="UP000247790">
    <property type="component" value="Unassembled WGS sequence"/>
</dbReference>
<evidence type="ECO:0000313" key="1">
    <source>
        <dbReference type="EMBL" id="PYE49787.1"/>
    </source>
</evidence>
<proteinExistence type="predicted"/>
<dbReference type="EMBL" id="QJSW01000005">
    <property type="protein sequence ID" value="PYE49787.1"/>
    <property type="molecule type" value="Genomic_DNA"/>
</dbReference>
<sequence length="39" mass="4284">MPYPVPSGFLTSISLKTNKTKKHIPSLLQGDAPLTLLLY</sequence>
<organism evidence="1 2">
    <name type="scientific">Paenibacillus barcinonensis</name>
    <dbReference type="NCBI Taxonomy" id="198119"/>
    <lineage>
        <taxon>Bacteria</taxon>
        <taxon>Bacillati</taxon>
        <taxon>Bacillota</taxon>
        <taxon>Bacilli</taxon>
        <taxon>Bacillales</taxon>
        <taxon>Paenibacillaceae</taxon>
        <taxon>Paenibacillus</taxon>
    </lineage>
</organism>
<evidence type="ECO:0000313" key="2">
    <source>
        <dbReference type="Proteomes" id="UP000247790"/>
    </source>
</evidence>